<dbReference type="InterPro" id="IPR050776">
    <property type="entry name" value="Ank_Repeat/CDKN_Inhibitor"/>
</dbReference>
<evidence type="ECO:0000313" key="14">
    <source>
        <dbReference type="Proteomes" id="UP000499080"/>
    </source>
</evidence>
<keyword evidence="6" id="KW-0800">Toxin</keyword>
<proteinExistence type="predicted"/>
<dbReference type="Pfam" id="PF12796">
    <property type="entry name" value="Ank_2"/>
    <property type="match status" value="1"/>
</dbReference>
<dbReference type="PROSITE" id="PS50297">
    <property type="entry name" value="ANK_REP_REGION"/>
    <property type="match status" value="1"/>
</dbReference>
<keyword evidence="9" id="KW-0638">Presynaptic neurotoxin</keyword>
<dbReference type="GO" id="GO:0006887">
    <property type="term" value="P:exocytosis"/>
    <property type="evidence" value="ECO:0007669"/>
    <property type="project" value="UniProtKB-KW"/>
</dbReference>
<accession>A0A4Y2EQL3</accession>
<evidence type="ECO:0000313" key="13">
    <source>
        <dbReference type="EMBL" id="GBM31532.1"/>
    </source>
</evidence>
<dbReference type="GO" id="GO:0044218">
    <property type="term" value="C:other organism cell membrane"/>
    <property type="evidence" value="ECO:0007669"/>
    <property type="project" value="UniProtKB-KW"/>
</dbReference>
<feature type="repeat" description="ANK" evidence="12">
    <location>
        <begin position="65"/>
        <end position="97"/>
    </location>
</feature>
<evidence type="ECO:0000256" key="12">
    <source>
        <dbReference type="PROSITE-ProRule" id="PRU00023"/>
    </source>
</evidence>
<organism evidence="13 14">
    <name type="scientific">Araneus ventricosus</name>
    <name type="common">Orbweaver spider</name>
    <name type="synonym">Epeira ventricosa</name>
    <dbReference type="NCBI Taxonomy" id="182803"/>
    <lineage>
        <taxon>Eukaryota</taxon>
        <taxon>Metazoa</taxon>
        <taxon>Ecdysozoa</taxon>
        <taxon>Arthropoda</taxon>
        <taxon>Chelicerata</taxon>
        <taxon>Arachnida</taxon>
        <taxon>Araneae</taxon>
        <taxon>Araneomorphae</taxon>
        <taxon>Entelegynae</taxon>
        <taxon>Araneoidea</taxon>
        <taxon>Araneidae</taxon>
        <taxon>Araneus</taxon>
    </lineage>
</organism>
<dbReference type="InterPro" id="IPR002110">
    <property type="entry name" value="Ankyrin_rpt"/>
</dbReference>
<dbReference type="AlphaFoldDB" id="A0A4Y2EQL3"/>
<evidence type="ECO:0000256" key="1">
    <source>
        <dbReference type="ARBA" id="ARBA00004175"/>
    </source>
</evidence>
<dbReference type="GO" id="GO:0044231">
    <property type="term" value="C:host cell presynaptic membrane"/>
    <property type="evidence" value="ECO:0007669"/>
    <property type="project" value="UniProtKB-KW"/>
</dbReference>
<keyword evidence="14" id="KW-1185">Reference proteome</keyword>
<dbReference type="OrthoDB" id="6514969at2759"/>
<reference evidence="13 14" key="1">
    <citation type="journal article" date="2019" name="Sci. Rep.">
        <title>Orb-weaving spider Araneus ventricosus genome elucidates the spidroin gene catalogue.</title>
        <authorList>
            <person name="Kono N."/>
            <person name="Nakamura H."/>
            <person name="Ohtoshi R."/>
            <person name="Moran D.A.P."/>
            <person name="Shinohara A."/>
            <person name="Yoshida Y."/>
            <person name="Fujiwara M."/>
            <person name="Mori M."/>
            <person name="Tomita M."/>
            <person name="Arakawa K."/>
        </authorList>
    </citation>
    <scope>NUCLEOTIDE SEQUENCE [LARGE SCALE GENOMIC DNA]</scope>
</reference>
<dbReference type="Proteomes" id="UP000499080">
    <property type="component" value="Unassembled WGS sequence"/>
</dbReference>
<evidence type="ECO:0000256" key="5">
    <source>
        <dbReference type="ARBA" id="ARBA00022537"/>
    </source>
</evidence>
<evidence type="ECO:0000256" key="8">
    <source>
        <dbReference type="ARBA" id="ARBA00022737"/>
    </source>
</evidence>
<keyword evidence="4" id="KW-0964">Secreted</keyword>
<sequence>MGNFSRLRELLSYGGNSNIQDDNGETPLHLAGFKVQENPQDCEHNLQVARVLINFGKNVDQMNNPGNTPLPFATARRNYKMIEILLQSKSEIDLKDNDGNAEQNTTSCPCDYNILVI</sequence>
<evidence type="ECO:0000256" key="7">
    <source>
        <dbReference type="ARBA" id="ARBA00022699"/>
    </source>
</evidence>
<gene>
    <name evidence="13" type="ORF">AVEN_247231_1</name>
</gene>
<keyword evidence="8" id="KW-0677">Repeat</keyword>
<dbReference type="GO" id="GO:0090729">
    <property type="term" value="F:toxin activity"/>
    <property type="evidence" value="ECO:0007669"/>
    <property type="project" value="UniProtKB-KW"/>
</dbReference>
<dbReference type="SUPFAM" id="SSF48403">
    <property type="entry name" value="Ankyrin repeat"/>
    <property type="match status" value="1"/>
</dbReference>
<dbReference type="SMART" id="SM00248">
    <property type="entry name" value="ANK"/>
    <property type="match status" value="2"/>
</dbReference>
<keyword evidence="11" id="KW-1053">Target membrane</keyword>
<keyword evidence="10 12" id="KW-0040">ANK repeat</keyword>
<dbReference type="EMBL" id="BGPR01000686">
    <property type="protein sequence ID" value="GBM31532.1"/>
    <property type="molecule type" value="Genomic_DNA"/>
</dbReference>
<keyword evidence="3" id="KW-0268">Exocytosis</keyword>
<dbReference type="InterPro" id="IPR036770">
    <property type="entry name" value="Ankyrin_rpt-contain_sf"/>
</dbReference>
<comment type="subcellular location">
    <subcellularLocation>
        <location evidence="2">Secreted</location>
    </subcellularLocation>
    <subcellularLocation>
        <location evidence="1">Target cell membrane</location>
    </subcellularLocation>
</comment>
<evidence type="ECO:0000256" key="6">
    <source>
        <dbReference type="ARBA" id="ARBA00022656"/>
    </source>
</evidence>
<evidence type="ECO:0000256" key="9">
    <source>
        <dbReference type="ARBA" id="ARBA00023028"/>
    </source>
</evidence>
<evidence type="ECO:0000256" key="11">
    <source>
        <dbReference type="ARBA" id="ARBA00023298"/>
    </source>
</evidence>
<protein>
    <submittedName>
        <fullName evidence="13">Uncharacterized protein</fullName>
    </submittedName>
</protein>
<evidence type="ECO:0000256" key="4">
    <source>
        <dbReference type="ARBA" id="ARBA00022525"/>
    </source>
</evidence>
<dbReference type="GO" id="GO:0005576">
    <property type="term" value="C:extracellular region"/>
    <property type="evidence" value="ECO:0007669"/>
    <property type="project" value="UniProtKB-SubCell"/>
</dbReference>
<keyword evidence="7" id="KW-0528">Neurotoxin</keyword>
<evidence type="ECO:0000256" key="2">
    <source>
        <dbReference type="ARBA" id="ARBA00004613"/>
    </source>
</evidence>
<dbReference type="Gene3D" id="1.25.40.20">
    <property type="entry name" value="Ankyrin repeat-containing domain"/>
    <property type="match status" value="1"/>
</dbReference>
<name>A0A4Y2EQL3_ARAVE</name>
<evidence type="ECO:0000256" key="3">
    <source>
        <dbReference type="ARBA" id="ARBA00022483"/>
    </source>
</evidence>
<feature type="repeat" description="ANK" evidence="12">
    <location>
        <begin position="23"/>
        <end position="64"/>
    </location>
</feature>
<comment type="caution">
    <text evidence="13">The sequence shown here is derived from an EMBL/GenBank/DDBJ whole genome shotgun (WGS) entry which is preliminary data.</text>
</comment>
<dbReference type="PANTHER" id="PTHR24201">
    <property type="entry name" value="ANK_REP_REGION DOMAIN-CONTAINING PROTEIN"/>
    <property type="match status" value="1"/>
</dbReference>
<keyword evidence="5" id="KW-1052">Target cell membrane</keyword>
<keyword evidence="11" id="KW-0472">Membrane</keyword>
<evidence type="ECO:0000256" key="10">
    <source>
        <dbReference type="ARBA" id="ARBA00023043"/>
    </source>
</evidence>
<dbReference type="PROSITE" id="PS50088">
    <property type="entry name" value="ANK_REPEAT"/>
    <property type="match status" value="2"/>
</dbReference>